<reference evidence="7 8" key="1">
    <citation type="submission" date="2017-03" db="EMBL/GenBank/DDBJ databases">
        <title>Genome sequence of Sphingomonas mucosissima DSM 17494.</title>
        <authorList>
            <person name="Poehlein A."/>
            <person name="Wuebbeler J.H."/>
            <person name="Steinbuechel A."/>
            <person name="Daniel R."/>
        </authorList>
    </citation>
    <scope>NUCLEOTIDE SEQUENCE [LARGE SCALE GENOMIC DNA]</scope>
    <source>
        <strain evidence="7 8">DSM 17494</strain>
    </source>
</reference>
<feature type="domain" description="O-antigen ligase-related" evidence="6">
    <location>
        <begin position="19"/>
        <end position="156"/>
    </location>
</feature>
<sequence length="229" mass="25110">MLSYALFSKRFGPYLSLAFAAIAVFAIYFTYTRTCLIIAAALVTYSFFRILRIPAAIAALICLASYMLLAVSAPNEIPNPFTAASEDTRFTGRSISYKEASHQWAAHPVRLLTGFGVGSAGSAQGDLFEAAAHIEPHNIFLKYLFEMGVPLGLTFIILLGWLFVSAMRAARPQGERTFVLALSLITVVAGLTFTIVEAWPANVYIFLAVGMFLPRHTQGTKQARVYPRV</sequence>
<evidence type="ECO:0000256" key="4">
    <source>
        <dbReference type="ARBA" id="ARBA00023136"/>
    </source>
</evidence>
<dbReference type="Pfam" id="PF04932">
    <property type="entry name" value="Wzy_C"/>
    <property type="match status" value="1"/>
</dbReference>
<keyword evidence="3 5" id="KW-1133">Transmembrane helix</keyword>
<dbReference type="PANTHER" id="PTHR37422:SF13">
    <property type="entry name" value="LIPOPOLYSACCHARIDE BIOSYNTHESIS PROTEIN PA4999-RELATED"/>
    <property type="match status" value="1"/>
</dbReference>
<dbReference type="InterPro" id="IPR007016">
    <property type="entry name" value="O-antigen_ligase-rel_domated"/>
</dbReference>
<keyword evidence="2 5" id="KW-0812">Transmembrane</keyword>
<dbReference type="PANTHER" id="PTHR37422">
    <property type="entry name" value="TEICHURONIC ACID BIOSYNTHESIS PROTEIN TUAE"/>
    <property type="match status" value="1"/>
</dbReference>
<feature type="transmembrane region" description="Helical" evidence="5">
    <location>
        <begin position="178"/>
        <end position="195"/>
    </location>
</feature>
<comment type="caution">
    <text evidence="7">The sequence shown here is derived from an EMBL/GenBank/DDBJ whole genome shotgun (WGS) entry which is preliminary data.</text>
</comment>
<accession>A0A245ZDF1</accession>
<name>A0A245ZDF1_9SPHN</name>
<evidence type="ECO:0000313" key="7">
    <source>
        <dbReference type="EMBL" id="OWK27719.1"/>
    </source>
</evidence>
<evidence type="ECO:0000256" key="3">
    <source>
        <dbReference type="ARBA" id="ARBA00022989"/>
    </source>
</evidence>
<dbReference type="AlphaFoldDB" id="A0A245ZDF1"/>
<dbReference type="SUPFAM" id="SSF81452">
    <property type="entry name" value="Cytochrome c oxidase subunit III-like"/>
    <property type="match status" value="1"/>
</dbReference>
<feature type="transmembrane region" description="Helical" evidence="5">
    <location>
        <begin position="51"/>
        <end position="71"/>
    </location>
</feature>
<feature type="transmembrane region" description="Helical" evidence="5">
    <location>
        <begin position="12"/>
        <end position="31"/>
    </location>
</feature>
<keyword evidence="4 5" id="KW-0472">Membrane</keyword>
<dbReference type="InterPro" id="IPR035973">
    <property type="entry name" value="Cyt_c_oxidase_su3-like_sf"/>
</dbReference>
<dbReference type="Proteomes" id="UP000197783">
    <property type="component" value="Unassembled WGS sequence"/>
</dbReference>
<organism evidence="7 8">
    <name type="scientific">Sphingomonas mucosissima</name>
    <dbReference type="NCBI Taxonomy" id="370959"/>
    <lineage>
        <taxon>Bacteria</taxon>
        <taxon>Pseudomonadati</taxon>
        <taxon>Pseudomonadota</taxon>
        <taxon>Alphaproteobacteria</taxon>
        <taxon>Sphingomonadales</taxon>
        <taxon>Sphingomonadaceae</taxon>
        <taxon>Sphingomonas</taxon>
    </lineage>
</organism>
<comment type="subcellular location">
    <subcellularLocation>
        <location evidence="1">Membrane</location>
        <topology evidence="1">Multi-pass membrane protein</topology>
    </subcellularLocation>
</comment>
<evidence type="ECO:0000313" key="8">
    <source>
        <dbReference type="Proteomes" id="UP000197783"/>
    </source>
</evidence>
<feature type="transmembrane region" description="Helical" evidence="5">
    <location>
        <begin position="147"/>
        <end position="166"/>
    </location>
</feature>
<evidence type="ECO:0000256" key="2">
    <source>
        <dbReference type="ARBA" id="ARBA00022692"/>
    </source>
</evidence>
<evidence type="ECO:0000259" key="6">
    <source>
        <dbReference type="Pfam" id="PF04932"/>
    </source>
</evidence>
<gene>
    <name evidence="7" type="ORF">SPMU_33610</name>
</gene>
<dbReference type="GO" id="GO:0016874">
    <property type="term" value="F:ligase activity"/>
    <property type="evidence" value="ECO:0007669"/>
    <property type="project" value="UniProtKB-KW"/>
</dbReference>
<dbReference type="InterPro" id="IPR051533">
    <property type="entry name" value="WaaL-like"/>
</dbReference>
<proteinExistence type="predicted"/>
<dbReference type="EMBL" id="NBBJ01000010">
    <property type="protein sequence ID" value="OWK27719.1"/>
    <property type="molecule type" value="Genomic_DNA"/>
</dbReference>
<evidence type="ECO:0000256" key="5">
    <source>
        <dbReference type="SAM" id="Phobius"/>
    </source>
</evidence>
<protein>
    <submittedName>
        <fullName evidence="7">O-antigen ligase</fullName>
    </submittedName>
</protein>
<dbReference type="GO" id="GO:0016020">
    <property type="term" value="C:membrane"/>
    <property type="evidence" value="ECO:0007669"/>
    <property type="project" value="UniProtKB-SubCell"/>
</dbReference>
<evidence type="ECO:0000256" key="1">
    <source>
        <dbReference type="ARBA" id="ARBA00004141"/>
    </source>
</evidence>
<keyword evidence="7" id="KW-0436">Ligase</keyword>
<dbReference type="GO" id="GO:0009055">
    <property type="term" value="F:electron transfer activity"/>
    <property type="evidence" value="ECO:0007669"/>
    <property type="project" value="InterPro"/>
</dbReference>
<keyword evidence="8" id="KW-1185">Reference proteome</keyword>